<keyword evidence="6" id="KW-0067">ATP-binding</keyword>
<dbReference type="Gene3D" id="3.40.50.300">
    <property type="entry name" value="P-loop containing nucleotide triphosphate hydrolases"/>
    <property type="match status" value="2"/>
</dbReference>
<dbReference type="RefSeq" id="WP_110312782.1">
    <property type="nucleotide sequence ID" value="NZ_QICL01000059.1"/>
</dbReference>
<evidence type="ECO:0000313" key="6">
    <source>
        <dbReference type="EMBL" id="PXV56878.1"/>
    </source>
</evidence>
<dbReference type="GO" id="GO:0003677">
    <property type="term" value="F:DNA binding"/>
    <property type="evidence" value="ECO:0007669"/>
    <property type="project" value="InterPro"/>
</dbReference>
<comment type="similarity">
    <text evidence="1">Belongs to the N(4)/N(6)-methyltransferase family.</text>
</comment>
<evidence type="ECO:0000256" key="3">
    <source>
        <dbReference type="SAM" id="MobiDB-lite"/>
    </source>
</evidence>
<name>A0A2V3PJQ1_9BACT</name>
<reference evidence="6 7" key="1">
    <citation type="submission" date="2018-03" db="EMBL/GenBank/DDBJ databases">
        <title>Genomic Encyclopedia of Archaeal and Bacterial Type Strains, Phase II (KMG-II): from individual species to whole genera.</title>
        <authorList>
            <person name="Goeker M."/>
        </authorList>
    </citation>
    <scope>NUCLEOTIDE SEQUENCE [LARGE SCALE GENOMIC DNA]</scope>
    <source>
        <strain evidence="6 7">DSM 100214</strain>
    </source>
</reference>
<dbReference type="PROSITE" id="PS51192">
    <property type="entry name" value="HELICASE_ATP_BIND_1"/>
    <property type="match status" value="1"/>
</dbReference>
<feature type="domain" description="Helicase C-terminal" evidence="5">
    <location>
        <begin position="1374"/>
        <end position="1536"/>
    </location>
</feature>
<keyword evidence="7" id="KW-1185">Reference proteome</keyword>
<dbReference type="SUPFAM" id="SSF53335">
    <property type="entry name" value="S-adenosyl-L-methionine-dependent methyltransferases"/>
    <property type="match status" value="1"/>
</dbReference>
<feature type="region of interest" description="Disordered" evidence="3">
    <location>
        <begin position="462"/>
        <end position="524"/>
    </location>
</feature>
<dbReference type="SMART" id="SM00487">
    <property type="entry name" value="DEXDc"/>
    <property type="match status" value="1"/>
</dbReference>
<gene>
    <name evidence="6" type="ORF">CLV62_1593</name>
</gene>
<dbReference type="InterPro" id="IPR014001">
    <property type="entry name" value="Helicase_ATP-bd"/>
</dbReference>
<keyword evidence="6" id="KW-0547">Nucleotide-binding</keyword>
<dbReference type="PROSITE" id="PS51194">
    <property type="entry name" value="HELICASE_CTER"/>
    <property type="match status" value="1"/>
</dbReference>
<evidence type="ECO:0000313" key="7">
    <source>
        <dbReference type="Proteomes" id="UP000247973"/>
    </source>
</evidence>
<dbReference type="PANTHER" id="PTHR41313:SF1">
    <property type="entry name" value="DNA METHYLASE ADENINE-SPECIFIC DOMAIN-CONTAINING PROTEIN"/>
    <property type="match status" value="1"/>
</dbReference>
<accession>A0A2V3PJQ1</accession>
<feature type="compositionally biased region" description="Basic and acidic residues" evidence="3">
    <location>
        <begin position="1849"/>
        <end position="1874"/>
    </location>
</feature>
<dbReference type="OrthoDB" id="9815272at2"/>
<dbReference type="InterPro" id="IPR052933">
    <property type="entry name" value="DNA_Protect_Modify"/>
</dbReference>
<feature type="compositionally biased region" description="Basic and acidic residues" evidence="3">
    <location>
        <begin position="493"/>
        <end position="507"/>
    </location>
</feature>
<dbReference type="Proteomes" id="UP000247973">
    <property type="component" value="Unassembled WGS sequence"/>
</dbReference>
<sequence>MSYNKKAHLRANIEAIKIAFVLDKEKRPATEEEQGVLKRYSGFGGLKCVLSPANSLSDTAQWAKSELELFPMVAELHRVIRDNTSSEQEYRQYMGSIKNSVLTAFYTPPEVVQTIADALHESGITPTRFLDPSAGMGEFANAFTQTAANANSEAICFEKDLLTGKMLSHIRPNDKIKVEGFETIESRYNNYFDVATSNIPFGEMSVFDAAFMKQDQLHRESTKAIHNYFFVKGVETLREGGLMAFITSQGVMNSPANEPIRQWLMDNTNLVSAIRLPNNLFTENAGTEVGSDLIVLQKNTGKDKPLNLWEELFVTSTKSEETGIYNNDYFYNLGRVVQTKTALATDPYGKPAQVFIHEGGIDGIADYMGQMLRSDLKANLNLELYNQQAVKQEQSEQHLHSKTEEHEIVEPKSADINVSDINVSETTAPAFERRQGEVVELNVSTEPVMNLYDLFGFSQEERSQIKSKKGNKKQQSPSGKPMQLNLFSNGNNKKSDKAIDSQNKEATSKTSEAQTPSPLGEGRGEVVKASFDLRAFSGELREHHKEGSLVEDEGQIGYLKNRYKDESRFQPLDLHFGQRSKISRYIEIRDTYHELYNHEAKHLEVHESLRGTLNLVYDNFVRRFGNLNDKKNLDVIKMDAGGKEILSLERFSASALSPSPVGEGRGEVVKADIFHGPVAFNPNELKVAGTSDEALIASLNKYGEVRLDYMQSLMDNTGKGQEEIISDLHGRIYFNPLVQNYEVSDRFIAGNVIEKSEAIERYVLNHPDDLRSQESLKTLQEAIPQPIRFEELDFNLGERWISPAIYQDYAKKLFEADVTIDYYASRDDYTVKSDKSNVLINEKFAVKGEGRTYNGIHLLKNALLNTTPAITKTIQATDKETGETKSVKVPDGEAIQLANSKIDEIRNGFTDWLHEQSSEFKDKLTDTYNRKFNCFVRPQYDGSHQSFPGLDLKGLGIPDLYQSQKDCIWMLKQNGGGIGDHEVGAGKTLIMCCAAYEMKRLGQANKPMIVGLKANVHEIAATFKTAYPDAKILYPGKEDFTPDKRVKIFNDIKNNSWDAVILTHDQFGKIPQSPEMQQQIFTAELDSVEENLNVLRNQGKDVSRMMLRGLEKRKQNLEVKLSVVADSIKNRTDDVVDFKMMGIDHLFVDESHQFKNLTFTTRHDRVAGLGNPEGSQRALNMLFAIRTIQERRDKDLGATFLSGTTISNSLTELYLLFKYLRPKELERQNINSFDAWAAVFAKKTTDYEFSVTNQIVQKERFRYFIKVPELSSFYSEICDFRTAKGIGIDRPEKNEILYNIPPTPQQEIFIGKLMKFAETGDATILGREKLTEKEERAKMLIATDYARKMSLDMRMIDPAYGDHIDNKASHCAAKIAEYYNKYDAQKGTQFVFSDLGTYKPNEWTPYSEIKRKLVEDHNIPAHEIRFIQEAKTDNARKAMIEAMNEGRIRIIFGSTSMLGTGVNAQKRAVCIHHVDLPWRPSDLEQRDGRAVRKGNEIAKEFADNKVDVLIYAVEKSLDSYKFNLLQNKQLFINQLKTNSMGSRTIDEGSMDESSGMNFSEYVAILSGNTDLLEKAKLEKKITALESERQAFNRSKSSSIYKFEDATRSIDSNNEMVSRMTKDLTILSEKMQVDKDGNKLNPIKLDNLDSSDPKVIGEKLNHLADNARTNGEYFKVGELYGFKILVKTEESQKEGSIFKDNRFFIEGEGSIKYNYNNGHIATDPILASRNFLNALDKIPNLIEKYQSDNRKLEKDLPILKEIMGTTFKKEPELKELKSQLDSLNRQINLTLSTKDEAVPVEQIAPKIHETSKSEIQQPVSPIPTISNVRSGEPMSLKEVIDANRDRIYIGKLDHSEVKKTEKQQGEDNRKSENPKPKRGFRM</sequence>
<dbReference type="SMART" id="SM00490">
    <property type="entry name" value="HELICc"/>
    <property type="match status" value="1"/>
</dbReference>
<dbReference type="InterPro" id="IPR027417">
    <property type="entry name" value="P-loop_NTPase"/>
</dbReference>
<dbReference type="InterPro" id="IPR003356">
    <property type="entry name" value="DNA_methylase_A-5"/>
</dbReference>
<dbReference type="PRINTS" id="PR00507">
    <property type="entry name" value="N12N6MTFRASE"/>
</dbReference>
<protein>
    <submittedName>
        <fullName evidence="6">Helicase-like protein</fullName>
    </submittedName>
</protein>
<keyword evidence="6" id="KW-0347">Helicase</keyword>
<keyword evidence="2" id="KW-0175">Coiled coil</keyword>
<dbReference type="Pfam" id="PF00271">
    <property type="entry name" value="Helicase_C"/>
    <property type="match status" value="1"/>
</dbReference>
<feature type="region of interest" description="Disordered" evidence="3">
    <location>
        <begin position="1849"/>
        <end position="1881"/>
    </location>
</feature>
<feature type="domain" description="Helicase ATP-binding" evidence="4">
    <location>
        <begin position="968"/>
        <end position="1223"/>
    </location>
</feature>
<evidence type="ECO:0000259" key="5">
    <source>
        <dbReference type="PROSITE" id="PS51194"/>
    </source>
</evidence>
<dbReference type="Pfam" id="PF02384">
    <property type="entry name" value="N6_Mtase"/>
    <property type="match status" value="1"/>
</dbReference>
<evidence type="ECO:0000256" key="1">
    <source>
        <dbReference type="ARBA" id="ARBA00006594"/>
    </source>
</evidence>
<dbReference type="GO" id="GO:0004386">
    <property type="term" value="F:helicase activity"/>
    <property type="evidence" value="ECO:0007669"/>
    <property type="project" value="UniProtKB-KW"/>
</dbReference>
<dbReference type="SUPFAM" id="SSF52540">
    <property type="entry name" value="P-loop containing nucleoside triphosphate hydrolases"/>
    <property type="match status" value="2"/>
</dbReference>
<dbReference type="EMBL" id="QICL01000059">
    <property type="protein sequence ID" value="PXV56878.1"/>
    <property type="molecule type" value="Genomic_DNA"/>
</dbReference>
<evidence type="ECO:0000259" key="4">
    <source>
        <dbReference type="PROSITE" id="PS51192"/>
    </source>
</evidence>
<organism evidence="6 7">
    <name type="scientific">Dysgonomonas alginatilytica</name>
    <dbReference type="NCBI Taxonomy" id="1605892"/>
    <lineage>
        <taxon>Bacteria</taxon>
        <taxon>Pseudomonadati</taxon>
        <taxon>Bacteroidota</taxon>
        <taxon>Bacteroidia</taxon>
        <taxon>Bacteroidales</taxon>
        <taxon>Dysgonomonadaceae</taxon>
        <taxon>Dysgonomonas</taxon>
    </lineage>
</organism>
<feature type="coiled-coil region" evidence="2">
    <location>
        <begin position="1741"/>
        <end position="1792"/>
    </location>
</feature>
<dbReference type="Gene3D" id="3.40.50.150">
    <property type="entry name" value="Vaccinia Virus protein VP39"/>
    <property type="match status" value="1"/>
</dbReference>
<keyword evidence="6" id="KW-0378">Hydrolase</keyword>
<dbReference type="InterPro" id="IPR001650">
    <property type="entry name" value="Helicase_C-like"/>
</dbReference>
<evidence type="ECO:0000256" key="2">
    <source>
        <dbReference type="SAM" id="Coils"/>
    </source>
</evidence>
<proteinExistence type="inferred from homology"/>
<comment type="caution">
    <text evidence="6">The sequence shown here is derived from an EMBL/GenBank/DDBJ whole genome shotgun (WGS) entry which is preliminary data.</text>
</comment>
<dbReference type="PANTHER" id="PTHR41313">
    <property type="entry name" value="ADENINE-SPECIFIC METHYLTRANSFERASE"/>
    <property type="match status" value="1"/>
</dbReference>
<feature type="compositionally biased region" description="Polar residues" evidence="3">
    <location>
        <begin position="508"/>
        <end position="517"/>
    </location>
</feature>
<dbReference type="InterPro" id="IPR029063">
    <property type="entry name" value="SAM-dependent_MTases_sf"/>
</dbReference>
<dbReference type="GO" id="GO:0008170">
    <property type="term" value="F:N-methyltransferase activity"/>
    <property type="evidence" value="ECO:0007669"/>
    <property type="project" value="InterPro"/>
</dbReference>